<keyword evidence="6" id="KW-0378">Hydrolase</keyword>
<keyword evidence="5" id="KW-0479">Metal-binding</keyword>
<evidence type="ECO:0000259" key="12">
    <source>
        <dbReference type="Pfam" id="PF01435"/>
    </source>
</evidence>
<keyword evidence="2" id="KW-1003">Cell membrane</keyword>
<sequence>MKVEISPEFKRQANKTLFSIVAFGLIYLLLVLFTIALCSAIIFVAYVLISEFPHFILLFLAISLIVSSLFVFVFLIKFIFSFERMNTSHLLEVDKDAEPKLFALIEEIVQQVETQLPKKVYLSSEVNASVFYNSSFWSMFFPVRKNLIIGMGLINSVSYQELKGILAHEFGHLSQRSMRVGSYVYHANHAIYNMLYNNEPLNKLSEKWYNTSSYAAAFQWLPKAIISVMQKILQKQYEFINKNYMALSREMEFHADAISAQVAGSKAIETSLLRSNFSNYCLNNVFNFYGAQMQKNRISADIFADQRAASHYLSNKFSYPEVKGIPQISMAEFNKFDKSKLVITNQWASHPAETDRIEAVDKLNINLSNTIEEPALHILQNESESSDWFTKMIFSQGNFTEEPTPIESEEFAEEFKAWFDKQSFDSIFNDFYTFNNPYFNADDVAQENGEKQNIETLFGADRVNDTFLLNSYLTDMETLRQIENKTIDIETFDYDGIKYRRTETSGVLEKLHEESDKLKTIIEGYNRDVFDYFYHTVKDQPLAAKLQDAYRNFMDAEQSYSNQMDLYFNLVEKTNFFYQNHSHSEITFHANDVKTVEKPFKEELKKLIEVHKAKDNTLDADVEDKLNRFVNRTFDYFDGVSYINENLELLGLGLDQYYYLLNDNYFQLKKHILEIQKDIMLQTTIESN</sequence>
<evidence type="ECO:0000256" key="1">
    <source>
        <dbReference type="ARBA" id="ARBA00001947"/>
    </source>
</evidence>
<dbReference type="PANTHER" id="PTHR43221:SF2">
    <property type="entry name" value="PROTEASE HTPX HOMOLOG"/>
    <property type="match status" value="1"/>
</dbReference>
<evidence type="ECO:0000256" key="9">
    <source>
        <dbReference type="ARBA" id="ARBA00023049"/>
    </source>
</evidence>
<feature type="domain" description="Peptidase M48" evidence="12">
    <location>
        <begin position="100"/>
        <end position="362"/>
    </location>
</feature>
<keyword evidence="8 11" id="KW-1133">Transmembrane helix</keyword>
<evidence type="ECO:0000256" key="7">
    <source>
        <dbReference type="ARBA" id="ARBA00022833"/>
    </source>
</evidence>
<accession>A0ABT7NK12</accession>
<proteinExistence type="predicted"/>
<dbReference type="EMBL" id="JACAGK010000009">
    <property type="protein sequence ID" value="MDM1047559.1"/>
    <property type="molecule type" value="Genomic_DNA"/>
</dbReference>
<evidence type="ECO:0000256" key="3">
    <source>
        <dbReference type="ARBA" id="ARBA00022670"/>
    </source>
</evidence>
<dbReference type="InterPro" id="IPR050083">
    <property type="entry name" value="HtpX_protease"/>
</dbReference>
<keyword evidence="10 11" id="KW-0472">Membrane</keyword>
<evidence type="ECO:0000256" key="2">
    <source>
        <dbReference type="ARBA" id="ARBA00022475"/>
    </source>
</evidence>
<evidence type="ECO:0000313" key="13">
    <source>
        <dbReference type="EMBL" id="MDM1047559.1"/>
    </source>
</evidence>
<comment type="cofactor">
    <cofactor evidence="1">
        <name>Zn(2+)</name>
        <dbReference type="ChEBI" id="CHEBI:29105"/>
    </cofactor>
</comment>
<keyword evidence="4 11" id="KW-0812">Transmembrane</keyword>
<dbReference type="Gene3D" id="3.30.2010.10">
    <property type="entry name" value="Metalloproteases ('zincins'), catalytic domain"/>
    <property type="match status" value="1"/>
</dbReference>
<organism evidence="13 14">
    <name type="scientific">Sphingobacterium hotanense</name>
    <dbReference type="NCBI Taxonomy" id="649196"/>
    <lineage>
        <taxon>Bacteria</taxon>
        <taxon>Pseudomonadati</taxon>
        <taxon>Bacteroidota</taxon>
        <taxon>Sphingobacteriia</taxon>
        <taxon>Sphingobacteriales</taxon>
        <taxon>Sphingobacteriaceae</taxon>
        <taxon>Sphingobacterium</taxon>
    </lineage>
</organism>
<dbReference type="PANTHER" id="PTHR43221">
    <property type="entry name" value="PROTEASE HTPX"/>
    <property type="match status" value="1"/>
</dbReference>
<keyword evidence="7" id="KW-0862">Zinc</keyword>
<feature type="transmembrane region" description="Helical" evidence="11">
    <location>
        <begin position="20"/>
        <end position="49"/>
    </location>
</feature>
<feature type="transmembrane region" description="Helical" evidence="11">
    <location>
        <begin position="55"/>
        <end position="80"/>
    </location>
</feature>
<dbReference type="GO" id="GO:0008237">
    <property type="term" value="F:metallopeptidase activity"/>
    <property type="evidence" value="ECO:0007669"/>
    <property type="project" value="UniProtKB-KW"/>
</dbReference>
<dbReference type="Proteomes" id="UP001170954">
    <property type="component" value="Unassembled WGS sequence"/>
</dbReference>
<protein>
    <submittedName>
        <fullName evidence="13">M48 family metalloprotease</fullName>
    </submittedName>
</protein>
<name>A0ABT7NK12_9SPHI</name>
<dbReference type="InterPro" id="IPR001915">
    <property type="entry name" value="Peptidase_M48"/>
</dbReference>
<keyword evidence="14" id="KW-1185">Reference proteome</keyword>
<gene>
    <name evidence="13" type="ORF">HX018_04795</name>
</gene>
<evidence type="ECO:0000256" key="4">
    <source>
        <dbReference type="ARBA" id="ARBA00022692"/>
    </source>
</evidence>
<keyword evidence="9 13" id="KW-0482">Metalloprotease</keyword>
<reference evidence="13" key="1">
    <citation type="submission" date="2020-06" db="EMBL/GenBank/DDBJ databases">
        <authorList>
            <person name="Dong N."/>
        </authorList>
    </citation>
    <scope>NUCLEOTIDE SEQUENCE</scope>
    <source>
        <strain evidence="13">R1692</strain>
    </source>
</reference>
<evidence type="ECO:0000256" key="11">
    <source>
        <dbReference type="SAM" id="Phobius"/>
    </source>
</evidence>
<evidence type="ECO:0000256" key="5">
    <source>
        <dbReference type="ARBA" id="ARBA00022723"/>
    </source>
</evidence>
<dbReference type="CDD" id="cd07328">
    <property type="entry name" value="M48_Ste24p_like"/>
    <property type="match status" value="1"/>
</dbReference>
<dbReference type="RefSeq" id="WP_286650623.1">
    <property type="nucleotide sequence ID" value="NZ_JACAGK010000009.1"/>
</dbReference>
<evidence type="ECO:0000256" key="8">
    <source>
        <dbReference type="ARBA" id="ARBA00022989"/>
    </source>
</evidence>
<evidence type="ECO:0000256" key="10">
    <source>
        <dbReference type="ARBA" id="ARBA00023136"/>
    </source>
</evidence>
<keyword evidence="3" id="KW-0645">Protease</keyword>
<reference evidence="13" key="2">
    <citation type="journal article" date="2022" name="Sci. Total Environ.">
        <title>Prevalence, transmission, and molecular epidemiology of tet(X)-positive bacteria among humans, animals, and environmental niches in China: An epidemiological, and genomic-based study.</title>
        <authorList>
            <person name="Dong N."/>
            <person name="Zeng Y."/>
            <person name="Cai C."/>
            <person name="Sun C."/>
            <person name="Lu J."/>
            <person name="Liu C."/>
            <person name="Zhou H."/>
            <person name="Sun Q."/>
            <person name="Shu L."/>
            <person name="Wang H."/>
            <person name="Wang Y."/>
            <person name="Wang S."/>
            <person name="Wu C."/>
            <person name="Chan E.W."/>
            <person name="Chen G."/>
            <person name="Shen Z."/>
            <person name="Chen S."/>
            <person name="Zhang R."/>
        </authorList>
    </citation>
    <scope>NUCLEOTIDE SEQUENCE</scope>
    <source>
        <strain evidence="13">R1692</strain>
    </source>
</reference>
<evidence type="ECO:0000313" key="14">
    <source>
        <dbReference type="Proteomes" id="UP001170954"/>
    </source>
</evidence>
<dbReference type="Pfam" id="PF01435">
    <property type="entry name" value="Peptidase_M48"/>
    <property type="match status" value="1"/>
</dbReference>
<comment type="caution">
    <text evidence="13">The sequence shown here is derived from an EMBL/GenBank/DDBJ whole genome shotgun (WGS) entry which is preliminary data.</text>
</comment>
<evidence type="ECO:0000256" key="6">
    <source>
        <dbReference type="ARBA" id="ARBA00022801"/>
    </source>
</evidence>